<dbReference type="AlphaFoldDB" id="A0AAE0BJZ4"/>
<dbReference type="EMBL" id="LGRX02034605">
    <property type="protein sequence ID" value="KAK3237405.1"/>
    <property type="molecule type" value="Genomic_DNA"/>
</dbReference>
<keyword evidence="2" id="KW-1185">Reference proteome</keyword>
<organism evidence="1 2">
    <name type="scientific">Cymbomonas tetramitiformis</name>
    <dbReference type="NCBI Taxonomy" id="36881"/>
    <lineage>
        <taxon>Eukaryota</taxon>
        <taxon>Viridiplantae</taxon>
        <taxon>Chlorophyta</taxon>
        <taxon>Pyramimonadophyceae</taxon>
        <taxon>Pyramimonadales</taxon>
        <taxon>Pyramimonadaceae</taxon>
        <taxon>Cymbomonas</taxon>
    </lineage>
</organism>
<protein>
    <submittedName>
        <fullName evidence="1">Uncharacterized protein</fullName>
    </submittedName>
</protein>
<proteinExistence type="predicted"/>
<evidence type="ECO:0000313" key="2">
    <source>
        <dbReference type="Proteomes" id="UP001190700"/>
    </source>
</evidence>
<accession>A0AAE0BJZ4</accession>
<gene>
    <name evidence="1" type="ORF">CYMTET_52515</name>
</gene>
<name>A0AAE0BJZ4_9CHLO</name>
<sequence length="875" mass="97199">MSSIVNYGGAKLDPTTVEVLVTALAVAAMPVEYAQVVADLRKERRPSLDMLVQRTAHFYVNVVQQSLVPSSGIVGGTVDEETVAVVRALVADRRRQNEEKKFNDGRKLVCPTCSGMHSAEKCWIVNLAGMEEFIKLNPMKAKAARENYARRLKKIAAKKTPEAAVTATVAEATSSSTATKRRTEVSAEELWSLEDREEVPVACSAVVTVGDQKVLCTGEGLEGTRVCGVVNRGEEDEERVQEEYSVRASGGDVCAATALDADRELHLDSMAAKSIFNDLSMFEGAQVRASEAVAFKVMTGEVTTSRGGGYGSIAVWNRVTKKVDVLRVEAQYVPESPFNPVSAVSLEDKFGRYAQFDDRTLKNKVGWCEYEMIRKGKVYVLPEVTVEAALPVVEHEQEERSPVRDRYNWKFTEFEKWNEERGPCHVDLCADENNCQVQEFYSLADSVFSHCLRDGTSMVAAPKRPSQTADKGRVPKAVRKEVEKRQVSVRMGQLTFTDHEAENIDALEDYRKMAKATGRVFLEEATRVEQVVYDLDVLVLHSDNDSTIVSGKAKHEIAGKGEGGEWHRAEDDVTVPTREQCHGGKFEQAPTDEGEGYDGDCWAACDYVAAGDETRCVCDKQAVQGGTCQEKQKVVRSGMVRFDEHMDRYGQLVMSWDPSMVRPLKSLYDCERLDGKFVSAFTGGASIILELCAYVEPKGDEFIGVVKLSSAGGGWFWTPVSVFLEAQVGHLTFLFALCEQVTVNSFYPLFEKVEVQEEVRFANRHVALAAREEKVTGLPLGATEPKGWVQLLKAPRYHISTSAPARQELLFEEKYVTRVFGLSVHKTLVTRQRMFLVSERHSTAKADESTGLSKTGAVSRCSMARWRATYVKRRT</sequence>
<evidence type="ECO:0000313" key="1">
    <source>
        <dbReference type="EMBL" id="KAK3237405.1"/>
    </source>
</evidence>
<dbReference type="Proteomes" id="UP001190700">
    <property type="component" value="Unassembled WGS sequence"/>
</dbReference>
<comment type="caution">
    <text evidence="1">The sequence shown here is derived from an EMBL/GenBank/DDBJ whole genome shotgun (WGS) entry which is preliminary data.</text>
</comment>
<reference evidence="1 2" key="1">
    <citation type="journal article" date="2015" name="Genome Biol. Evol.">
        <title>Comparative Genomics of a Bacterivorous Green Alga Reveals Evolutionary Causalities and Consequences of Phago-Mixotrophic Mode of Nutrition.</title>
        <authorList>
            <person name="Burns J.A."/>
            <person name="Paasch A."/>
            <person name="Narechania A."/>
            <person name="Kim E."/>
        </authorList>
    </citation>
    <scope>NUCLEOTIDE SEQUENCE [LARGE SCALE GENOMIC DNA]</scope>
    <source>
        <strain evidence="1 2">PLY_AMNH</strain>
    </source>
</reference>